<sequence>MYHEKFPAEPYLGVIQDRTSVWYEQPELTTDASHPILPASNAIPEAPPFSLDVHIAPLQDIAQPLLATAPVGYAQSEQWNRCSITSLPQISKVSPATPPNTLQVPANPHWQAAYPPAHSAAYYEPGPSSVGLPSPTGSTSSYASSGSLEELEEAGADGEQCLWDGGCGFPIAVTSAAGINNHLKTHHFRDRHSGVLRWEKDSRGRSHRDAAPLNDVDALPGMLGDTVSSRRRGQTSQGQASCGLTSPLAGTCNTRFLSFGHAFCPRSQALHSRTALFTAG</sequence>
<gene>
    <name evidence="2" type="ORF">A0H81_02346</name>
</gene>
<proteinExistence type="predicted"/>
<evidence type="ECO:0000313" key="2">
    <source>
        <dbReference type="EMBL" id="OBZ78086.1"/>
    </source>
</evidence>
<evidence type="ECO:0000313" key="3">
    <source>
        <dbReference type="Proteomes" id="UP000092993"/>
    </source>
</evidence>
<dbReference type="AlphaFoldDB" id="A0A1C7MNU2"/>
<dbReference type="Proteomes" id="UP000092993">
    <property type="component" value="Unassembled WGS sequence"/>
</dbReference>
<feature type="region of interest" description="Disordered" evidence="1">
    <location>
        <begin position="125"/>
        <end position="155"/>
    </location>
</feature>
<protein>
    <submittedName>
        <fullName evidence="2">Uncharacterized protein</fullName>
    </submittedName>
</protein>
<accession>A0A1C7MNU2</accession>
<dbReference type="OrthoDB" id="2782214at2759"/>
<feature type="compositionally biased region" description="Basic and acidic residues" evidence="1">
    <location>
        <begin position="201"/>
        <end position="210"/>
    </location>
</feature>
<dbReference type="EMBL" id="LUGG01000002">
    <property type="protein sequence ID" value="OBZ78086.1"/>
    <property type="molecule type" value="Genomic_DNA"/>
</dbReference>
<keyword evidence="3" id="KW-1185">Reference proteome</keyword>
<reference evidence="2 3" key="1">
    <citation type="submission" date="2016-03" db="EMBL/GenBank/DDBJ databases">
        <title>Whole genome sequencing of Grifola frondosa 9006-11.</title>
        <authorList>
            <person name="Min B."/>
            <person name="Park H."/>
            <person name="Kim J.-G."/>
            <person name="Cho H."/>
            <person name="Oh Y.-L."/>
            <person name="Kong W.-S."/>
            <person name="Choi I.-G."/>
        </authorList>
    </citation>
    <scope>NUCLEOTIDE SEQUENCE [LARGE SCALE GENOMIC DNA]</scope>
    <source>
        <strain evidence="2 3">9006-11</strain>
    </source>
</reference>
<evidence type="ECO:0000256" key="1">
    <source>
        <dbReference type="SAM" id="MobiDB-lite"/>
    </source>
</evidence>
<comment type="caution">
    <text evidence="2">The sequence shown here is derived from an EMBL/GenBank/DDBJ whole genome shotgun (WGS) entry which is preliminary data.</text>
</comment>
<organism evidence="2 3">
    <name type="scientific">Grifola frondosa</name>
    <name type="common">Maitake</name>
    <name type="synonym">Polyporus frondosus</name>
    <dbReference type="NCBI Taxonomy" id="5627"/>
    <lineage>
        <taxon>Eukaryota</taxon>
        <taxon>Fungi</taxon>
        <taxon>Dikarya</taxon>
        <taxon>Basidiomycota</taxon>
        <taxon>Agaricomycotina</taxon>
        <taxon>Agaricomycetes</taxon>
        <taxon>Polyporales</taxon>
        <taxon>Grifolaceae</taxon>
        <taxon>Grifola</taxon>
    </lineage>
</organism>
<feature type="compositionally biased region" description="Low complexity" evidence="1">
    <location>
        <begin position="133"/>
        <end position="148"/>
    </location>
</feature>
<feature type="region of interest" description="Disordered" evidence="1">
    <location>
        <begin position="201"/>
        <end position="221"/>
    </location>
</feature>
<name>A0A1C7MNU2_GRIFR</name>